<protein>
    <submittedName>
        <fullName evidence="2">Caspase family protein</fullName>
    </submittedName>
</protein>
<dbReference type="RefSeq" id="WP_165029842.1">
    <property type="nucleotide sequence ID" value="NZ_JAAKZF010000024.1"/>
</dbReference>
<name>A0A6G4WF30_9HYPH</name>
<organism evidence="2 3">
    <name type="scientific">Allomesorhizobium camelthorni</name>
    <dbReference type="NCBI Taxonomy" id="475069"/>
    <lineage>
        <taxon>Bacteria</taxon>
        <taxon>Pseudomonadati</taxon>
        <taxon>Pseudomonadota</taxon>
        <taxon>Alphaproteobacteria</taxon>
        <taxon>Hyphomicrobiales</taxon>
        <taxon>Phyllobacteriaceae</taxon>
        <taxon>Allomesorhizobium</taxon>
    </lineage>
</organism>
<dbReference type="InterPro" id="IPR029030">
    <property type="entry name" value="Caspase-like_dom_sf"/>
</dbReference>
<reference evidence="2 3" key="1">
    <citation type="submission" date="2020-02" db="EMBL/GenBank/DDBJ databases">
        <title>Genome sequence of strain CCNWXJ40-4.</title>
        <authorList>
            <person name="Gao J."/>
            <person name="Sun J."/>
        </authorList>
    </citation>
    <scope>NUCLEOTIDE SEQUENCE [LARGE SCALE GENOMIC DNA]</scope>
    <source>
        <strain evidence="2 3">CCNWXJ 40-4</strain>
    </source>
</reference>
<keyword evidence="3" id="KW-1185">Reference proteome</keyword>
<dbReference type="AlphaFoldDB" id="A0A6G4WF30"/>
<dbReference type="GO" id="GO:0004197">
    <property type="term" value="F:cysteine-type endopeptidase activity"/>
    <property type="evidence" value="ECO:0007669"/>
    <property type="project" value="InterPro"/>
</dbReference>
<dbReference type="InterPro" id="IPR011600">
    <property type="entry name" value="Pept_C14_caspase"/>
</dbReference>
<proteinExistence type="predicted"/>
<gene>
    <name evidence="2" type="ORF">G6N73_17545</name>
</gene>
<evidence type="ECO:0000259" key="1">
    <source>
        <dbReference type="Pfam" id="PF00656"/>
    </source>
</evidence>
<dbReference type="Proteomes" id="UP001642900">
    <property type="component" value="Unassembled WGS sequence"/>
</dbReference>
<dbReference type="EMBL" id="JAAKZF010000024">
    <property type="protein sequence ID" value="NGO52958.1"/>
    <property type="molecule type" value="Genomic_DNA"/>
</dbReference>
<dbReference type="SUPFAM" id="SSF52129">
    <property type="entry name" value="Caspase-like"/>
    <property type="match status" value="1"/>
</dbReference>
<dbReference type="Pfam" id="PF00656">
    <property type="entry name" value="Peptidase_C14"/>
    <property type="match status" value="1"/>
</dbReference>
<dbReference type="Gene3D" id="3.40.50.1460">
    <property type="match status" value="1"/>
</dbReference>
<feature type="domain" description="Peptidase C14 caspase" evidence="1">
    <location>
        <begin position="52"/>
        <end position="246"/>
    </location>
</feature>
<dbReference type="GO" id="GO:0006508">
    <property type="term" value="P:proteolysis"/>
    <property type="evidence" value="ECO:0007669"/>
    <property type="project" value="InterPro"/>
</dbReference>
<evidence type="ECO:0000313" key="3">
    <source>
        <dbReference type="Proteomes" id="UP001642900"/>
    </source>
</evidence>
<accession>A0A6G4WF30</accession>
<comment type="caution">
    <text evidence="2">The sequence shown here is derived from an EMBL/GenBank/DDBJ whole genome shotgun (WGS) entry which is preliminary data.</text>
</comment>
<evidence type="ECO:0000313" key="2">
    <source>
        <dbReference type="EMBL" id="NGO52958.1"/>
    </source>
</evidence>
<sequence length="649" mass="71250">MLAALRSDALPCCWSWGIVIVRRRTFLGGTAVFLSGFPWAQGFARPEPRTHAAIVIGVQDTSGLPSLFSAIPQAKMFSNLLTHEGYDVRLHIDQGISGDERRNLLHAIKTSVSTIADPTTLTLTQLVIYFTGHGLWSPQEGDVWLLPNALSDSDQAIHVRSLEQLAYTSGIRNVVIVSDACRSPANDYGQQLIKGSGLLPTNDRNSRVDIDWFYSSRWAKPAYEVEVAAQKFESIFSKAMLNAFTDPPDWILSDIDGRSVIPNEMLKEFLYSETERLTVALGLYEDVSPFISTASSANVYIAGPYSLDTIMNETDTMIETDTGWLQRTPSDQQVFAQVFAQTGLPVTTTKSLPRTDEYEANLEQRIHRLQEQQQKITPMRDLDLGAASAGIAIYNGLVADVAGSTEVHSLGRRREGRDGEGVYEVSIFGAEAAETGETAILSFANGSGCVLALLRGYIAHVFADESGVDMIAYEPIPGSDAHYEFQAQGDRLRDLRSLLTLALRNGVFGIDNSLAEASGDAESFADQIRYLKFSDPTLGIYAAYAYAQAGIQEEVREILEIQTRGNLIARIFDNVLLAQPTRAEGAELLAGVVPFCPMLRNGWEFLRVKGVGLPEAVNRAGPYLRNSVWTSFDQPGIEILMDALRSGEI</sequence>